<dbReference type="InterPro" id="IPR004358">
    <property type="entry name" value="Sig_transdc_His_kin-like_C"/>
</dbReference>
<evidence type="ECO:0000313" key="18">
    <source>
        <dbReference type="EMBL" id="SOD64861.1"/>
    </source>
</evidence>
<keyword evidence="12" id="KW-0902">Two-component regulatory system</keyword>
<organism evidence="18 19">
    <name type="scientific">Alysiella filiformis DSM 16848</name>
    <dbReference type="NCBI Taxonomy" id="1120981"/>
    <lineage>
        <taxon>Bacteria</taxon>
        <taxon>Pseudomonadati</taxon>
        <taxon>Pseudomonadota</taxon>
        <taxon>Betaproteobacteria</taxon>
        <taxon>Neisseriales</taxon>
        <taxon>Neisseriaceae</taxon>
        <taxon>Alysiella</taxon>
    </lineage>
</organism>
<evidence type="ECO:0000256" key="11">
    <source>
        <dbReference type="ARBA" id="ARBA00022989"/>
    </source>
</evidence>
<evidence type="ECO:0000256" key="13">
    <source>
        <dbReference type="ARBA" id="ARBA00023136"/>
    </source>
</evidence>
<dbReference type="InterPro" id="IPR036097">
    <property type="entry name" value="HisK_dim/P_sf"/>
</dbReference>
<dbReference type="InterPro" id="IPR050398">
    <property type="entry name" value="HssS/ArlS-like"/>
</dbReference>
<keyword evidence="19" id="KW-1185">Reference proteome</keyword>
<dbReference type="Gene3D" id="6.10.340.10">
    <property type="match status" value="1"/>
</dbReference>
<dbReference type="AlphaFoldDB" id="A0A286E1U2"/>
<evidence type="ECO:0000256" key="2">
    <source>
        <dbReference type="ARBA" id="ARBA00004429"/>
    </source>
</evidence>
<dbReference type="PANTHER" id="PTHR45528:SF1">
    <property type="entry name" value="SENSOR HISTIDINE KINASE CPXA"/>
    <property type="match status" value="1"/>
</dbReference>
<dbReference type="Pfam" id="PF02518">
    <property type="entry name" value="HATPase_c"/>
    <property type="match status" value="1"/>
</dbReference>
<dbReference type="GO" id="GO:0000155">
    <property type="term" value="F:phosphorelay sensor kinase activity"/>
    <property type="evidence" value="ECO:0007669"/>
    <property type="project" value="InterPro"/>
</dbReference>
<dbReference type="CDD" id="cd00082">
    <property type="entry name" value="HisKA"/>
    <property type="match status" value="1"/>
</dbReference>
<sequence>MRLFQRIFATFCMVIICAIFVASLSFWVVQKRLAENQFKQLRNMEISLLGSSLNALQVGGEKAVRDLLQRWETHPAARSVMVVTSSDYKDLLQRKVSHEEIENAYQYAMKNPNNNLAVIHYDPFGEEYLFFIRHFDRSQIERMPSPLLIPGLPLAPFWHELIILSSTLAIGLLLAYILASNISQPIRILEHGMNRLAAGELDTRVSPQLDDRKDELANLGIQFDKMAAQLQKLVEKERHLLHHVSHEMRSPLARMQAIMGLLEAQPQNHDKYIARLESELTRMDILVGELLTLSRLETANMPMEKEPIPIVEFMQQIVEDSQSVASQMQHTVVLEVKNLDKKARFDGNENYLYRAFDNVIRNAMNYSPQGSTIKVLLYEDRKNLHIEVIDNGNGIKEEQIPHIFTAFYRADSSNGKNGTGLGLAITKHVTEQHCGKIIAENVKPNGLKMHFIFPKCHKVKNKNKGGNHSHHFDDKADCAEN</sequence>
<dbReference type="InterPro" id="IPR003660">
    <property type="entry name" value="HAMP_dom"/>
</dbReference>
<dbReference type="SMART" id="SM00304">
    <property type="entry name" value="HAMP"/>
    <property type="match status" value="1"/>
</dbReference>
<feature type="compositionally biased region" description="Basic and acidic residues" evidence="14">
    <location>
        <begin position="470"/>
        <end position="481"/>
    </location>
</feature>
<comment type="subcellular location">
    <subcellularLocation>
        <location evidence="2">Cell inner membrane</location>
        <topology evidence="2">Multi-pass membrane protein</topology>
    </subcellularLocation>
</comment>
<dbReference type="Pfam" id="PF00512">
    <property type="entry name" value="HisKA"/>
    <property type="match status" value="1"/>
</dbReference>
<dbReference type="InterPro" id="IPR003594">
    <property type="entry name" value="HATPase_dom"/>
</dbReference>
<evidence type="ECO:0000256" key="5">
    <source>
        <dbReference type="ARBA" id="ARBA00022553"/>
    </source>
</evidence>
<evidence type="ECO:0000313" key="19">
    <source>
        <dbReference type="Proteomes" id="UP000219669"/>
    </source>
</evidence>
<dbReference type="InterPro" id="IPR036890">
    <property type="entry name" value="HATPase_C_sf"/>
</dbReference>
<keyword evidence="5" id="KW-0597">Phosphoprotein</keyword>
<dbReference type="FunFam" id="3.30.565.10:FF:000006">
    <property type="entry name" value="Sensor histidine kinase WalK"/>
    <property type="match status" value="1"/>
</dbReference>
<feature type="domain" description="HAMP" evidence="17">
    <location>
        <begin position="180"/>
        <end position="235"/>
    </location>
</feature>
<evidence type="ECO:0000256" key="9">
    <source>
        <dbReference type="ARBA" id="ARBA00022777"/>
    </source>
</evidence>
<dbReference type="PANTHER" id="PTHR45528">
    <property type="entry name" value="SENSOR HISTIDINE KINASE CPXA"/>
    <property type="match status" value="1"/>
</dbReference>
<dbReference type="Gene3D" id="3.30.565.10">
    <property type="entry name" value="Histidine kinase-like ATPase, C-terminal domain"/>
    <property type="match status" value="1"/>
</dbReference>
<proteinExistence type="predicted"/>
<evidence type="ECO:0000256" key="6">
    <source>
        <dbReference type="ARBA" id="ARBA00022679"/>
    </source>
</evidence>
<gene>
    <name evidence="18" type="ORF">SAMN02746062_00071</name>
</gene>
<dbReference type="SUPFAM" id="SSF158472">
    <property type="entry name" value="HAMP domain-like"/>
    <property type="match status" value="1"/>
</dbReference>
<evidence type="ECO:0000259" key="16">
    <source>
        <dbReference type="PROSITE" id="PS50109"/>
    </source>
</evidence>
<evidence type="ECO:0000256" key="3">
    <source>
        <dbReference type="ARBA" id="ARBA00012438"/>
    </source>
</evidence>
<dbReference type="GO" id="GO:0005524">
    <property type="term" value="F:ATP binding"/>
    <property type="evidence" value="ECO:0007669"/>
    <property type="project" value="UniProtKB-KW"/>
</dbReference>
<dbReference type="SUPFAM" id="SSF47384">
    <property type="entry name" value="Homodimeric domain of signal transducing histidine kinase"/>
    <property type="match status" value="1"/>
</dbReference>
<accession>A0A286E1U2</accession>
<dbReference type="Pfam" id="PF00672">
    <property type="entry name" value="HAMP"/>
    <property type="match status" value="1"/>
</dbReference>
<evidence type="ECO:0000256" key="15">
    <source>
        <dbReference type="SAM" id="Phobius"/>
    </source>
</evidence>
<dbReference type="EC" id="2.7.13.3" evidence="3"/>
<name>A0A286E1U2_9NEIS</name>
<evidence type="ECO:0000256" key="4">
    <source>
        <dbReference type="ARBA" id="ARBA00022475"/>
    </source>
</evidence>
<feature type="domain" description="Histidine kinase" evidence="16">
    <location>
        <begin position="243"/>
        <end position="457"/>
    </location>
</feature>
<keyword evidence="9 18" id="KW-0418">Kinase</keyword>
<feature type="region of interest" description="Disordered" evidence="14">
    <location>
        <begin position="462"/>
        <end position="481"/>
    </location>
</feature>
<keyword evidence="11 15" id="KW-1133">Transmembrane helix</keyword>
<dbReference type="FunFam" id="1.10.287.130:FF:000047">
    <property type="entry name" value="Two-component sensor histidine kinase"/>
    <property type="match status" value="1"/>
</dbReference>
<keyword evidence="13 15" id="KW-0472">Membrane</keyword>
<protein>
    <recommendedName>
        <fullName evidence="3">histidine kinase</fullName>
        <ecNumber evidence="3">2.7.13.3</ecNumber>
    </recommendedName>
</protein>
<keyword evidence="10" id="KW-0067">ATP-binding</keyword>
<dbReference type="PROSITE" id="PS50109">
    <property type="entry name" value="HIS_KIN"/>
    <property type="match status" value="1"/>
</dbReference>
<dbReference type="SMART" id="SM00387">
    <property type="entry name" value="HATPase_c"/>
    <property type="match status" value="1"/>
</dbReference>
<dbReference type="OrthoDB" id="9804645at2"/>
<reference evidence="18 19" key="1">
    <citation type="submission" date="2017-09" db="EMBL/GenBank/DDBJ databases">
        <authorList>
            <person name="Ehlers B."/>
            <person name="Leendertz F.H."/>
        </authorList>
    </citation>
    <scope>NUCLEOTIDE SEQUENCE [LARGE SCALE GENOMIC DNA]</scope>
    <source>
        <strain evidence="18 19">DSM 16848</strain>
    </source>
</reference>
<dbReference type="InterPro" id="IPR005467">
    <property type="entry name" value="His_kinase_dom"/>
</dbReference>
<keyword evidence="7 15" id="KW-0812">Transmembrane</keyword>
<evidence type="ECO:0000256" key="14">
    <source>
        <dbReference type="SAM" id="MobiDB-lite"/>
    </source>
</evidence>
<dbReference type="PROSITE" id="PS50885">
    <property type="entry name" value="HAMP"/>
    <property type="match status" value="1"/>
</dbReference>
<dbReference type="SUPFAM" id="SSF55874">
    <property type="entry name" value="ATPase domain of HSP90 chaperone/DNA topoisomerase II/histidine kinase"/>
    <property type="match status" value="1"/>
</dbReference>
<keyword evidence="4" id="KW-1003">Cell membrane</keyword>
<feature type="transmembrane region" description="Helical" evidence="15">
    <location>
        <begin position="7"/>
        <end position="29"/>
    </location>
</feature>
<evidence type="ECO:0000259" key="17">
    <source>
        <dbReference type="PROSITE" id="PS50885"/>
    </source>
</evidence>
<dbReference type="GO" id="GO:0005886">
    <property type="term" value="C:plasma membrane"/>
    <property type="evidence" value="ECO:0007669"/>
    <property type="project" value="UniProtKB-SubCell"/>
</dbReference>
<keyword evidence="6" id="KW-0808">Transferase</keyword>
<evidence type="ECO:0000256" key="10">
    <source>
        <dbReference type="ARBA" id="ARBA00022840"/>
    </source>
</evidence>
<evidence type="ECO:0000256" key="12">
    <source>
        <dbReference type="ARBA" id="ARBA00023012"/>
    </source>
</evidence>
<evidence type="ECO:0000256" key="7">
    <source>
        <dbReference type="ARBA" id="ARBA00022692"/>
    </source>
</evidence>
<evidence type="ECO:0000256" key="1">
    <source>
        <dbReference type="ARBA" id="ARBA00000085"/>
    </source>
</evidence>
<dbReference type="RefSeq" id="WP_097113160.1">
    <property type="nucleotide sequence ID" value="NZ_CP083931.1"/>
</dbReference>
<dbReference type="CDD" id="cd06225">
    <property type="entry name" value="HAMP"/>
    <property type="match status" value="1"/>
</dbReference>
<dbReference type="SMART" id="SM00388">
    <property type="entry name" value="HisKA"/>
    <property type="match status" value="1"/>
</dbReference>
<dbReference type="InterPro" id="IPR003661">
    <property type="entry name" value="HisK_dim/P_dom"/>
</dbReference>
<comment type="catalytic activity">
    <reaction evidence="1">
        <text>ATP + protein L-histidine = ADP + protein N-phospho-L-histidine.</text>
        <dbReference type="EC" id="2.7.13.3"/>
    </reaction>
</comment>
<dbReference type="PRINTS" id="PR00344">
    <property type="entry name" value="BCTRLSENSOR"/>
</dbReference>
<dbReference type="Gene3D" id="1.10.287.130">
    <property type="match status" value="1"/>
</dbReference>
<keyword evidence="8" id="KW-0547">Nucleotide-binding</keyword>
<dbReference type="Proteomes" id="UP000219669">
    <property type="component" value="Unassembled WGS sequence"/>
</dbReference>
<dbReference type="EMBL" id="OCNF01000001">
    <property type="protein sequence ID" value="SOD64861.1"/>
    <property type="molecule type" value="Genomic_DNA"/>
</dbReference>
<evidence type="ECO:0000256" key="8">
    <source>
        <dbReference type="ARBA" id="ARBA00022741"/>
    </source>
</evidence>